<evidence type="ECO:0000259" key="2">
    <source>
        <dbReference type="Pfam" id="PF24809"/>
    </source>
</evidence>
<evidence type="ECO:0000256" key="1">
    <source>
        <dbReference type="ARBA" id="ARBA00022737"/>
    </source>
</evidence>
<dbReference type="Proteomes" id="UP000235672">
    <property type="component" value="Unassembled WGS sequence"/>
</dbReference>
<dbReference type="InterPro" id="IPR056125">
    <property type="entry name" value="DUF7708"/>
</dbReference>
<dbReference type="InterPro" id="IPR056884">
    <property type="entry name" value="NPHP3-like_N"/>
</dbReference>
<gene>
    <name evidence="4" type="ORF">NA56DRAFT_605369</name>
</gene>
<evidence type="ECO:0000313" key="5">
    <source>
        <dbReference type="Proteomes" id="UP000235672"/>
    </source>
</evidence>
<keyword evidence="5" id="KW-1185">Reference proteome</keyword>
<evidence type="ECO:0000313" key="4">
    <source>
        <dbReference type="EMBL" id="PMD17871.1"/>
    </source>
</evidence>
<dbReference type="InterPro" id="IPR027417">
    <property type="entry name" value="P-loop_NTPase"/>
</dbReference>
<dbReference type="InterPro" id="IPR011990">
    <property type="entry name" value="TPR-like_helical_dom_sf"/>
</dbReference>
<dbReference type="PANTHER" id="PTHR10039:SF14">
    <property type="entry name" value="NACHT DOMAIN-CONTAINING PROTEIN"/>
    <property type="match status" value="1"/>
</dbReference>
<dbReference type="Pfam" id="PF24809">
    <property type="entry name" value="DUF7708"/>
    <property type="match status" value="1"/>
</dbReference>
<dbReference type="SUPFAM" id="SSF52540">
    <property type="entry name" value="P-loop containing nucleoside triphosphate hydrolases"/>
    <property type="match status" value="1"/>
</dbReference>
<dbReference type="PANTHER" id="PTHR10039">
    <property type="entry name" value="AMELOGENIN"/>
    <property type="match status" value="1"/>
</dbReference>
<protein>
    <recommendedName>
        <fullName evidence="6">NACHT domain-containing protein</fullName>
    </recommendedName>
</protein>
<dbReference type="Pfam" id="PF24883">
    <property type="entry name" value="NPHP3_N"/>
    <property type="match status" value="1"/>
</dbReference>
<feature type="domain" description="Nephrocystin 3-like N-terminal" evidence="3">
    <location>
        <begin position="324"/>
        <end position="491"/>
    </location>
</feature>
<dbReference type="SUPFAM" id="SSF48452">
    <property type="entry name" value="TPR-like"/>
    <property type="match status" value="2"/>
</dbReference>
<proteinExistence type="predicted"/>
<dbReference type="Gene3D" id="3.40.50.300">
    <property type="entry name" value="P-loop containing nucleotide triphosphate hydrolases"/>
    <property type="match status" value="1"/>
</dbReference>
<dbReference type="Gene3D" id="1.25.40.10">
    <property type="entry name" value="Tetratricopeptide repeat domain"/>
    <property type="match status" value="2"/>
</dbReference>
<feature type="domain" description="DUF7708" evidence="2">
    <location>
        <begin position="100"/>
        <end position="229"/>
    </location>
</feature>
<name>A0A2J6PV16_9HELO</name>
<dbReference type="EMBL" id="KZ613497">
    <property type="protein sequence ID" value="PMD17871.1"/>
    <property type="molecule type" value="Genomic_DNA"/>
</dbReference>
<keyword evidence="1" id="KW-0677">Repeat</keyword>
<evidence type="ECO:0000259" key="3">
    <source>
        <dbReference type="Pfam" id="PF24883"/>
    </source>
</evidence>
<dbReference type="AlphaFoldDB" id="A0A2J6PV16"/>
<sequence length="1246" mass="142681">MAEMDLTSYTVVTVSDGNPTSASHTHPPDTLAVAANSIARCWRKGAEIYNSRLGADDERRIDDRSPNSYPVCKFGELLDDVINAKQKCDDSRSGFQEKLEGLINAIQPYAPVIDVLIQQQPNITSIVWGGLRFLLGIAAAKNGVDLQVEDGIIWVLINLPRWYQNVTNDPHGASTLDSTSQLFSCYIQFVMDSRSYYESSNMAKHLRTSFGTLKGQIDRTMSCMKDYSEAQQFAASSAEVEKSIHHRNVQGRYFELQLAETNEQTSFREDSRNLQQRADRSMSDLLEIAEQLREEQYQHKVRRAIKLLKPTQHIPSFREESTAGTCKWIFGHRSFQRWVDTNYDRPLWIRGILGCGKSVLADFLHKNIGPLPTTLAYFFSAFANNESADAKSLARSLVLQLLQKGISSPNSECQPAIDELASFCLEFENSCQIPFYSLRSVIAKAFKKMPRCSLIIDGLDECIDIANVRHLVEDFIDLDIEHRPKAIILSRQTEDLSEFMANSVAIVMDTKTIMPDIEQFISKKIAEYPDLDSIQEQIYAKIRQSQSSGGMFLWASQMMDCLMQPARTEEKQLRRLERIPEGLTNAFEQRVSQHGKGRKSSDLMLRREILLLLLASKRALMIGELEVALQFKTRYRQQKARRLIDVKGEVQDLCKPLVSVMEDRVAFIHSSVGDFLCTPELAGVNPALSIHMTLKESHSELASRCLNVLSEEQNRSPERIAYWLYKNVYADVPRHLHYLEAQANLNREIIFYEYAARYWDYHLTAVNGPTAALLNQLNEFLRNYEFVTWAEYLYNLKSEIAPVAEVLGDLKSWKVSLPEDKRDAVDLDAFFTRPYRRLSEYYAQNGEDHLLKYLCLYHLGDFYALQYDLDAEYDVKRDVASGFESILGNRNPLTLRAKYSFGMCYTVRGELTQALDLYLNISAIQKVVCGLHNPDYYQSLQQVAFLQFLMTRFEEANITQVEVSSGLSNLRGSKRRLVLESNIFDGYIHEALGLLETALALYQYVYKTQSGILGQNNPLALYAQICMASAYRKQQKYAEALENLEYAFQIRQQLWGLADPSVVDTAIQLIIIYREMKRFDDANARIDLIMDEGQLENKFQRYCQVKHIQALVLIDQGEFEAPCKILQSLLDRQGEKGREFNNRSLLWVRLTLATILKQHGKDDEVGMLFYGLVTPLQDGDISPQFERIESLGEMKIAELALRLIRDRQRNEAESLLEENNLRWSRKEDFWLFEGGPSADTAWMEGP</sequence>
<reference evidence="4 5" key="1">
    <citation type="submission" date="2016-05" db="EMBL/GenBank/DDBJ databases">
        <title>A degradative enzymes factory behind the ericoid mycorrhizal symbiosis.</title>
        <authorList>
            <consortium name="DOE Joint Genome Institute"/>
            <person name="Martino E."/>
            <person name="Morin E."/>
            <person name="Grelet G."/>
            <person name="Kuo A."/>
            <person name="Kohler A."/>
            <person name="Daghino S."/>
            <person name="Barry K."/>
            <person name="Choi C."/>
            <person name="Cichocki N."/>
            <person name="Clum A."/>
            <person name="Copeland A."/>
            <person name="Hainaut M."/>
            <person name="Haridas S."/>
            <person name="Labutti K."/>
            <person name="Lindquist E."/>
            <person name="Lipzen A."/>
            <person name="Khouja H.-R."/>
            <person name="Murat C."/>
            <person name="Ohm R."/>
            <person name="Olson A."/>
            <person name="Spatafora J."/>
            <person name="Veneault-Fourrey C."/>
            <person name="Henrissat B."/>
            <person name="Grigoriev I."/>
            <person name="Martin F."/>
            <person name="Perotto S."/>
        </authorList>
    </citation>
    <scope>NUCLEOTIDE SEQUENCE [LARGE SCALE GENOMIC DNA]</scope>
    <source>
        <strain evidence="4 5">UAMH 7357</strain>
    </source>
</reference>
<evidence type="ECO:0008006" key="6">
    <source>
        <dbReference type="Google" id="ProtNLM"/>
    </source>
</evidence>
<dbReference type="STRING" id="1745343.A0A2J6PV16"/>
<organism evidence="4 5">
    <name type="scientific">Hyaloscypha hepaticicola</name>
    <dbReference type="NCBI Taxonomy" id="2082293"/>
    <lineage>
        <taxon>Eukaryota</taxon>
        <taxon>Fungi</taxon>
        <taxon>Dikarya</taxon>
        <taxon>Ascomycota</taxon>
        <taxon>Pezizomycotina</taxon>
        <taxon>Leotiomycetes</taxon>
        <taxon>Helotiales</taxon>
        <taxon>Hyaloscyphaceae</taxon>
        <taxon>Hyaloscypha</taxon>
    </lineage>
</organism>
<dbReference type="OrthoDB" id="21416at2759"/>
<accession>A0A2J6PV16</accession>